<accession>A0A919NFL0</accession>
<dbReference type="EMBL" id="BOMW01000116">
    <property type="protein sequence ID" value="GIF09917.1"/>
    <property type="molecule type" value="Genomic_DNA"/>
</dbReference>
<comment type="caution">
    <text evidence="2">The sequence shown here is derived from an EMBL/GenBank/DDBJ whole genome shotgun (WGS) entry which is preliminary data.</text>
</comment>
<organism evidence="2 3">
    <name type="scientific">Actinoplanes siamensis</name>
    <dbReference type="NCBI Taxonomy" id="1223317"/>
    <lineage>
        <taxon>Bacteria</taxon>
        <taxon>Bacillati</taxon>
        <taxon>Actinomycetota</taxon>
        <taxon>Actinomycetes</taxon>
        <taxon>Micromonosporales</taxon>
        <taxon>Micromonosporaceae</taxon>
        <taxon>Actinoplanes</taxon>
    </lineage>
</organism>
<evidence type="ECO:0000313" key="2">
    <source>
        <dbReference type="EMBL" id="GIF09917.1"/>
    </source>
</evidence>
<protein>
    <submittedName>
        <fullName evidence="2">Uncharacterized protein</fullName>
    </submittedName>
</protein>
<sequence length="136" mass="14693">MTARHNIWLMRDESAQQSHGAVRSDTITEITPYMITQDSKELRLLQVGTGAGTRATLGACLPEYRDHMVHGLLSVLRQAEEFAADFVVVEAVPLGPDAPHPVPGHARAPDGNARPGAATGPRKRDGAGDCRTWMRG</sequence>
<dbReference type="AlphaFoldDB" id="A0A919NFL0"/>
<feature type="region of interest" description="Disordered" evidence="1">
    <location>
        <begin position="96"/>
        <end position="136"/>
    </location>
</feature>
<gene>
    <name evidence="2" type="ORF">Asi03nite_74550</name>
</gene>
<dbReference type="RefSeq" id="WP_203685205.1">
    <property type="nucleotide sequence ID" value="NZ_BOMW01000116.1"/>
</dbReference>
<reference evidence="2" key="1">
    <citation type="submission" date="2021-01" db="EMBL/GenBank/DDBJ databases">
        <title>Whole genome shotgun sequence of Actinoplanes siamensis NBRC 109076.</title>
        <authorList>
            <person name="Komaki H."/>
            <person name="Tamura T."/>
        </authorList>
    </citation>
    <scope>NUCLEOTIDE SEQUENCE</scope>
    <source>
        <strain evidence="2">NBRC 109076</strain>
    </source>
</reference>
<evidence type="ECO:0000313" key="3">
    <source>
        <dbReference type="Proteomes" id="UP000629619"/>
    </source>
</evidence>
<name>A0A919NFL0_9ACTN</name>
<dbReference type="Proteomes" id="UP000629619">
    <property type="component" value="Unassembled WGS sequence"/>
</dbReference>
<proteinExistence type="predicted"/>
<evidence type="ECO:0000256" key="1">
    <source>
        <dbReference type="SAM" id="MobiDB-lite"/>
    </source>
</evidence>
<keyword evidence="3" id="KW-1185">Reference proteome</keyword>